<dbReference type="InterPro" id="IPR043968">
    <property type="entry name" value="SGNH"/>
</dbReference>
<evidence type="ECO:0000259" key="1">
    <source>
        <dbReference type="Pfam" id="PF19040"/>
    </source>
</evidence>
<name>A0A7G9QQS0_9GAMM</name>
<evidence type="ECO:0000313" key="3">
    <source>
        <dbReference type="Proteomes" id="UP000515977"/>
    </source>
</evidence>
<gene>
    <name evidence="2" type="ORF">H9L17_10820</name>
</gene>
<dbReference type="Proteomes" id="UP000515977">
    <property type="component" value="Chromosome"/>
</dbReference>
<dbReference type="RefSeq" id="WP_187569463.1">
    <property type="nucleotide sequence ID" value="NZ_CP060711.1"/>
</dbReference>
<dbReference type="Pfam" id="PF19040">
    <property type="entry name" value="SGNH"/>
    <property type="match status" value="1"/>
</dbReference>
<protein>
    <recommendedName>
        <fullName evidence="1">SGNH domain-containing protein</fullName>
    </recommendedName>
</protein>
<dbReference type="AlphaFoldDB" id="A0A7G9QQS0"/>
<feature type="domain" description="SGNH" evidence="1">
    <location>
        <begin position="21"/>
        <end position="118"/>
    </location>
</feature>
<keyword evidence="3" id="KW-1185">Reference proteome</keyword>
<accession>A0A7G9QQS0</accession>
<organism evidence="2 3">
    <name type="scientific">Thermomonas brevis</name>
    <dbReference type="NCBI Taxonomy" id="215691"/>
    <lineage>
        <taxon>Bacteria</taxon>
        <taxon>Pseudomonadati</taxon>
        <taxon>Pseudomonadota</taxon>
        <taxon>Gammaproteobacteria</taxon>
        <taxon>Lysobacterales</taxon>
        <taxon>Lysobacteraceae</taxon>
        <taxon>Thermomonas</taxon>
    </lineage>
</organism>
<evidence type="ECO:0000313" key="2">
    <source>
        <dbReference type="EMBL" id="QNN45695.1"/>
    </source>
</evidence>
<reference evidence="2 3" key="1">
    <citation type="submission" date="2020-08" db="EMBL/GenBank/DDBJ databases">
        <title>Genome sequence of Thermomonas brevis KACC 16975T.</title>
        <authorList>
            <person name="Hyun D.-W."/>
            <person name="Bae J.-W."/>
        </authorList>
    </citation>
    <scope>NUCLEOTIDE SEQUENCE [LARGE SCALE GENOMIC DNA]</scope>
    <source>
        <strain evidence="2 3">KACC 16975</strain>
    </source>
</reference>
<proteinExistence type="predicted"/>
<dbReference type="KEGG" id="tbv:H9L17_10820"/>
<dbReference type="EMBL" id="CP060711">
    <property type="protein sequence ID" value="QNN45695.1"/>
    <property type="molecule type" value="Genomic_DNA"/>
</dbReference>
<sequence>MQTLKPDLFIFGSAAAAYTPQQWTEGTARVLARLSPAATRIVLLADTPALPFDGPDCLMQNALCPAWREGGQSCTSKAGNADAAAIRHALQAAASRFPNVEFVDMGPHICPNGICRAELDG</sequence>